<sequence>MLKVDKYEELYSFDIEKATILIDDGGNNRKLRTTEDLIDIFKRKEPAFNK</sequence>
<reference evidence="1" key="1">
    <citation type="submission" date="2021-02" db="EMBL/GenBank/DDBJ databases">
        <authorList>
            <person name="Nowell W R."/>
        </authorList>
    </citation>
    <scope>NUCLEOTIDE SEQUENCE</scope>
</reference>
<accession>A0A8S3FFF1</accession>
<dbReference type="EMBL" id="CAJOBH010243317">
    <property type="protein sequence ID" value="CAF5116809.1"/>
    <property type="molecule type" value="Genomic_DNA"/>
</dbReference>
<dbReference type="AlphaFoldDB" id="A0A8S3FFF1"/>
<dbReference type="Proteomes" id="UP000681720">
    <property type="component" value="Unassembled WGS sequence"/>
</dbReference>
<evidence type="ECO:0000313" key="3">
    <source>
        <dbReference type="Proteomes" id="UP000681967"/>
    </source>
</evidence>
<feature type="non-terminal residue" evidence="1">
    <location>
        <position position="50"/>
    </location>
</feature>
<protein>
    <submittedName>
        <fullName evidence="1">Uncharacterized protein</fullName>
    </submittedName>
</protein>
<evidence type="ECO:0000313" key="1">
    <source>
        <dbReference type="EMBL" id="CAF5116809.1"/>
    </source>
</evidence>
<name>A0A8S3FFF1_9BILA</name>
<organism evidence="1 3">
    <name type="scientific">Rotaria magnacalcarata</name>
    <dbReference type="NCBI Taxonomy" id="392030"/>
    <lineage>
        <taxon>Eukaryota</taxon>
        <taxon>Metazoa</taxon>
        <taxon>Spiralia</taxon>
        <taxon>Gnathifera</taxon>
        <taxon>Rotifera</taxon>
        <taxon>Eurotatoria</taxon>
        <taxon>Bdelloidea</taxon>
        <taxon>Philodinida</taxon>
        <taxon>Philodinidae</taxon>
        <taxon>Rotaria</taxon>
    </lineage>
</organism>
<gene>
    <name evidence="1" type="ORF">BYL167_LOCUS66472</name>
    <name evidence="2" type="ORF">GIL414_LOCUS75836</name>
</gene>
<dbReference type="Proteomes" id="UP000681967">
    <property type="component" value="Unassembled WGS sequence"/>
</dbReference>
<dbReference type="EMBL" id="CAJOBJ010343953">
    <property type="protein sequence ID" value="CAF5198667.1"/>
    <property type="molecule type" value="Genomic_DNA"/>
</dbReference>
<evidence type="ECO:0000313" key="2">
    <source>
        <dbReference type="EMBL" id="CAF5198667.1"/>
    </source>
</evidence>
<proteinExistence type="predicted"/>
<comment type="caution">
    <text evidence="1">The sequence shown here is derived from an EMBL/GenBank/DDBJ whole genome shotgun (WGS) entry which is preliminary data.</text>
</comment>